<dbReference type="EMBL" id="FWFX01000002">
    <property type="protein sequence ID" value="SLN20737.1"/>
    <property type="molecule type" value="Genomic_DNA"/>
</dbReference>
<protein>
    <submittedName>
        <fullName evidence="2">Uncharacterized protein</fullName>
    </submittedName>
</protein>
<dbReference type="AlphaFoldDB" id="A0A1X6YGZ8"/>
<keyword evidence="3" id="KW-1185">Reference proteome</keyword>
<gene>
    <name evidence="2" type="ORF">ROA7450_00712</name>
</gene>
<dbReference type="RefSeq" id="WP_159453988.1">
    <property type="nucleotide sequence ID" value="NZ_FWFX01000002.1"/>
</dbReference>
<sequence length="45" mass="4668">MKTMFIAFIVTVLIAIIASGVLSGAGLSSSQKNAGDAVRLDEDEQ</sequence>
<name>A0A1X6YGZ8_9RHOB</name>
<accession>A0A1X6YGZ8</accession>
<organism evidence="2 3">
    <name type="scientific">Roseovarius albus</name>
    <dbReference type="NCBI Taxonomy" id="1247867"/>
    <lineage>
        <taxon>Bacteria</taxon>
        <taxon>Pseudomonadati</taxon>
        <taxon>Pseudomonadota</taxon>
        <taxon>Alphaproteobacteria</taxon>
        <taxon>Rhodobacterales</taxon>
        <taxon>Roseobacteraceae</taxon>
        <taxon>Roseovarius</taxon>
    </lineage>
</organism>
<dbReference type="Proteomes" id="UP000193061">
    <property type="component" value="Unassembled WGS sequence"/>
</dbReference>
<evidence type="ECO:0000313" key="2">
    <source>
        <dbReference type="EMBL" id="SLN20737.1"/>
    </source>
</evidence>
<evidence type="ECO:0000313" key="3">
    <source>
        <dbReference type="Proteomes" id="UP000193061"/>
    </source>
</evidence>
<proteinExistence type="predicted"/>
<feature type="region of interest" description="Disordered" evidence="1">
    <location>
        <begin position="25"/>
        <end position="45"/>
    </location>
</feature>
<evidence type="ECO:0000256" key="1">
    <source>
        <dbReference type="SAM" id="MobiDB-lite"/>
    </source>
</evidence>
<reference evidence="2 3" key="1">
    <citation type="submission" date="2017-03" db="EMBL/GenBank/DDBJ databases">
        <authorList>
            <person name="Afonso C.L."/>
            <person name="Miller P.J."/>
            <person name="Scott M.A."/>
            <person name="Spackman E."/>
            <person name="Goraichik I."/>
            <person name="Dimitrov K.M."/>
            <person name="Suarez D.L."/>
            <person name="Swayne D.E."/>
        </authorList>
    </citation>
    <scope>NUCLEOTIDE SEQUENCE [LARGE SCALE GENOMIC DNA]</scope>
    <source>
        <strain evidence="2 3">CECT 7450</strain>
    </source>
</reference>